<dbReference type="InterPro" id="IPR043502">
    <property type="entry name" value="DNA/RNA_pol_sf"/>
</dbReference>
<reference evidence="2" key="2">
    <citation type="submission" date="2005-04" db="EMBL/GenBank/DDBJ databases">
        <authorList>
            <person name="Buell C.R."/>
            <person name="Wing R.A."/>
            <person name="McCombie W.A."/>
            <person name="Ouyang S."/>
        </authorList>
    </citation>
    <scope>NUCLEOTIDE SEQUENCE</scope>
</reference>
<dbReference type="PANTHER" id="PTHR19446">
    <property type="entry name" value="REVERSE TRANSCRIPTASES"/>
    <property type="match status" value="1"/>
</dbReference>
<protein>
    <submittedName>
        <fullName evidence="2">Retrotransposon protein, putative, unclassified</fullName>
    </submittedName>
</protein>
<organism evidence="2">
    <name type="scientific">Oryza sativa subsp. japonica</name>
    <name type="common">Rice</name>
    <dbReference type="NCBI Taxonomy" id="39947"/>
    <lineage>
        <taxon>Eukaryota</taxon>
        <taxon>Viridiplantae</taxon>
        <taxon>Streptophyta</taxon>
        <taxon>Embryophyta</taxon>
        <taxon>Tracheophyta</taxon>
        <taxon>Spermatophyta</taxon>
        <taxon>Magnoliopsida</taxon>
        <taxon>Liliopsida</taxon>
        <taxon>Poales</taxon>
        <taxon>Poaceae</taxon>
        <taxon>BOP clade</taxon>
        <taxon>Oryzoideae</taxon>
        <taxon>Oryzeae</taxon>
        <taxon>Oryzinae</taxon>
        <taxon>Oryza</taxon>
        <taxon>Oryza sativa</taxon>
    </lineage>
</organism>
<evidence type="ECO:0000256" key="1">
    <source>
        <dbReference type="SAM" id="MobiDB-lite"/>
    </source>
</evidence>
<proteinExistence type="predicted"/>
<dbReference type="EMBL" id="DP000010">
    <property type="protein sequence ID" value="ABA93803.1"/>
    <property type="molecule type" value="Genomic_DNA"/>
</dbReference>
<reference evidence="2" key="1">
    <citation type="journal article" date="2005" name="BMC Biol.">
        <title>The sequence of rice chromosomes 11 and 12, rich in disease resistance genes and recent gene duplications.</title>
        <authorList>
            <consortium name="The rice chromosomes 11 and 12 sequencing consortia"/>
        </authorList>
    </citation>
    <scope>NUCLEOTIDE SEQUENCE [LARGE SCALE GENOMIC DNA]</scope>
</reference>
<reference evidence="2" key="3">
    <citation type="submission" date="2006-01" db="EMBL/GenBank/DDBJ databases">
        <authorList>
            <person name="Buell R."/>
        </authorList>
    </citation>
    <scope>NUCLEOTIDE SEQUENCE</scope>
</reference>
<dbReference type="SUPFAM" id="SSF56672">
    <property type="entry name" value="DNA/RNA polymerases"/>
    <property type="match status" value="1"/>
</dbReference>
<sequence length="491" mass="56246">MTWIKQWEYVSDSISLQQPVSIFHTNYRRIQFASKNHKDGDHLIHGDANSKSHITTYYKGLFGPPDESLLQFDESKVADIPQVSHLENEALTQEFTEKEIKEAILQMEHDKALGPDGFPAEFYQVFWSVIKDDLLNLFKEFHNGSLPLFSLNFGTIILLPKCVEAMKIQQYRSICLLNVSFENFTKVATNRVMSVTQKVISPTQTAFIPGRNIMEGVVILHETLHELHRKNNSGVILKIDFVKAYDKLSNNDWKVIEQGIERKLRSWKGMGSWIVNDGQQIRFCEDKWLGNMAFRDKYPSLYAIVRRKSASIASVMGSVPLNVSFRRVLVGQNLTLWHDLCASIAHIQLDDSADCFRWNYNQNGQFTVRSMYLALINNGYIDRNKFIWKLKMLLKIKIFMWYLLKGVVLTKCVDKEKSKLILVGALVLCWALWLCRNDRVLDKSPFVSYMQGRRCAGTADPAMETHQGVGGGEGSSGSAPQPFDGVWRRDS</sequence>
<gene>
    <name evidence="2" type="ordered locus">LOC_Os11g29730</name>
</gene>
<evidence type="ECO:0000313" key="2">
    <source>
        <dbReference type="EMBL" id="ABA93803.1"/>
    </source>
</evidence>
<accession>Q2R446</accession>
<feature type="region of interest" description="Disordered" evidence="1">
    <location>
        <begin position="466"/>
        <end position="491"/>
    </location>
</feature>
<name>Q2R446_ORYSJ</name>
<dbReference type="AlphaFoldDB" id="Q2R446"/>